<accession>A0A096AJV5</accession>
<dbReference type="SUPFAM" id="SSF53822">
    <property type="entry name" value="Periplasmic binding protein-like I"/>
    <property type="match status" value="1"/>
</dbReference>
<feature type="signal peptide" evidence="3">
    <location>
        <begin position="1"/>
        <end position="21"/>
    </location>
</feature>
<dbReference type="EMBL" id="JRNS01000389">
    <property type="protein sequence ID" value="KGF46891.1"/>
    <property type="molecule type" value="Genomic_DNA"/>
</dbReference>
<evidence type="ECO:0000259" key="4">
    <source>
        <dbReference type="Pfam" id="PF13458"/>
    </source>
</evidence>
<evidence type="ECO:0000256" key="2">
    <source>
        <dbReference type="ARBA" id="ARBA00022729"/>
    </source>
</evidence>
<dbReference type="PRINTS" id="PR00776">
    <property type="entry name" value="HEMOGLOBNASE"/>
</dbReference>
<sequence>MKRMKRVVSIMMFIALITACARDDVATRQHQTEWLTKKIAVILSMNPPLDTHWKRTLALCNENLRYAFGTQPKGINLEFEWYDENECDIKKLARSLAEREDIAAVIGAINSVNAQALASSLTKTEKPFFTLATTSELMRAYSSAGGLWAMTESDITQCEILLSKVLYYGASSVALLTDHQNSYGKTFFDWFGYQAREFGLEVKGIFDYSSETLSRQSLKAAGCGADFVICAPTEIEHIRTVAKAFYQYCLKTGSVPRLLYSDAAYGSDVIKCVGAYAEGLEGISFGADAKSGFEVSYQEFFGEPSTLGEPQVYDAAMLLGYAFFYQTLHTEITLDEALRKIVDGRDESTGSWMAKDMRGIIEGLAEGKHPDVSGASGPLEFDSKVYTNVLSTTYYHFKVYNGRYIILDHETGDGNKRKEATLAAWNRLSTKKQTFDDNKETPNAYPPVDDRWALLVATSSGWSNYRHQADVLNMYQILKRHGYKDNRIVLIIEDDIAHHTKNPQPGVVQVRIGGENVYDKVEIDYRTSQLEPEDIRKILCGERSERLPQVIEAGKNDNILVFWSGHGRSGQLQWLDKYRGFTYDMAKETFIEMNRKKRYRKMLWLIETCYSGSVAKACESIPGILCVTAANENETSKADIFNTDLGVWMSNRFTSTLQNCITDNPSMSLRDLYNRLFINTVGSHVMVYNVPQYGNMYRNTIKEFLR</sequence>
<comment type="caution">
    <text evidence="5">The sequence shown here is derived from an EMBL/GenBank/DDBJ whole genome shotgun (WGS) entry which is preliminary data.</text>
</comment>
<dbReference type="PROSITE" id="PS51257">
    <property type="entry name" value="PROKAR_LIPOPROTEIN"/>
    <property type="match status" value="1"/>
</dbReference>
<dbReference type="GO" id="GO:0051603">
    <property type="term" value="P:proteolysis involved in protein catabolic process"/>
    <property type="evidence" value="ECO:0007669"/>
    <property type="project" value="TreeGrafter"/>
</dbReference>
<gene>
    <name evidence="5" type="ORF">HMPREF0661_07720</name>
</gene>
<dbReference type="InterPro" id="IPR001096">
    <property type="entry name" value="Peptidase_C13"/>
</dbReference>
<organism evidence="5 6">
    <name type="scientific">Prevotella melaninogenica DNF00666</name>
    <dbReference type="NCBI Taxonomy" id="1401073"/>
    <lineage>
        <taxon>Bacteria</taxon>
        <taxon>Pseudomonadati</taxon>
        <taxon>Bacteroidota</taxon>
        <taxon>Bacteroidia</taxon>
        <taxon>Bacteroidales</taxon>
        <taxon>Prevotellaceae</taxon>
        <taxon>Prevotella</taxon>
    </lineage>
</organism>
<name>A0A096AJV5_9BACT</name>
<proteinExistence type="inferred from homology"/>
<dbReference type="InterPro" id="IPR028082">
    <property type="entry name" value="Peripla_BP_I"/>
</dbReference>
<dbReference type="GO" id="GO:0006624">
    <property type="term" value="P:vacuolar protein processing"/>
    <property type="evidence" value="ECO:0007669"/>
    <property type="project" value="TreeGrafter"/>
</dbReference>
<protein>
    <submittedName>
        <fullName evidence="5">Legumain</fullName>
    </submittedName>
</protein>
<reference evidence="5 6" key="1">
    <citation type="submission" date="2014-07" db="EMBL/GenBank/DDBJ databases">
        <authorList>
            <person name="McCorrison J."/>
            <person name="Sanka R."/>
            <person name="Torralba M."/>
            <person name="Gillis M."/>
            <person name="Haft D.H."/>
            <person name="Methe B."/>
            <person name="Sutton G."/>
            <person name="Nelson K.E."/>
        </authorList>
    </citation>
    <scope>NUCLEOTIDE SEQUENCE [LARGE SCALE GENOMIC DNA]</scope>
    <source>
        <strain evidence="5 6">DNF00666</strain>
    </source>
</reference>
<comment type="similarity">
    <text evidence="1">Belongs to the leucine-binding protein family.</text>
</comment>
<dbReference type="InterPro" id="IPR028081">
    <property type="entry name" value="Leu-bd"/>
</dbReference>
<dbReference type="PANTHER" id="PTHR12000:SF42">
    <property type="entry name" value="LEGUMAIN"/>
    <property type="match status" value="1"/>
</dbReference>
<evidence type="ECO:0000313" key="5">
    <source>
        <dbReference type="EMBL" id="KGF46891.1"/>
    </source>
</evidence>
<dbReference type="AlphaFoldDB" id="A0A096AJV5"/>
<dbReference type="Pfam" id="PF01650">
    <property type="entry name" value="Peptidase_C13"/>
    <property type="match status" value="1"/>
</dbReference>
<feature type="chain" id="PRO_5001917164" evidence="3">
    <location>
        <begin position="22"/>
        <end position="706"/>
    </location>
</feature>
<dbReference type="Gene3D" id="3.40.50.2300">
    <property type="match status" value="2"/>
</dbReference>
<dbReference type="Pfam" id="PF13458">
    <property type="entry name" value="Peripla_BP_6"/>
    <property type="match status" value="1"/>
</dbReference>
<keyword evidence="2 3" id="KW-0732">Signal</keyword>
<feature type="domain" description="Leucine-binding protein" evidence="4">
    <location>
        <begin position="74"/>
        <end position="322"/>
    </location>
</feature>
<dbReference type="PANTHER" id="PTHR12000">
    <property type="entry name" value="HEMOGLOBINASE FAMILY MEMBER"/>
    <property type="match status" value="1"/>
</dbReference>
<evidence type="ECO:0000256" key="1">
    <source>
        <dbReference type="ARBA" id="ARBA00010062"/>
    </source>
</evidence>
<dbReference type="GO" id="GO:0004197">
    <property type="term" value="F:cysteine-type endopeptidase activity"/>
    <property type="evidence" value="ECO:0007669"/>
    <property type="project" value="TreeGrafter"/>
</dbReference>
<dbReference type="Gene3D" id="3.40.50.1460">
    <property type="match status" value="1"/>
</dbReference>
<dbReference type="RefSeq" id="WP_036865290.1">
    <property type="nucleotide sequence ID" value="NZ_JRNS01000389.1"/>
</dbReference>
<dbReference type="Proteomes" id="UP000029578">
    <property type="component" value="Unassembled WGS sequence"/>
</dbReference>
<evidence type="ECO:0000313" key="6">
    <source>
        <dbReference type="Proteomes" id="UP000029578"/>
    </source>
</evidence>
<dbReference type="GO" id="GO:0005773">
    <property type="term" value="C:vacuole"/>
    <property type="evidence" value="ECO:0007669"/>
    <property type="project" value="GOC"/>
</dbReference>
<dbReference type="CDD" id="cd06268">
    <property type="entry name" value="PBP1_ABC_transporter_LIVBP-like"/>
    <property type="match status" value="1"/>
</dbReference>
<evidence type="ECO:0000256" key="3">
    <source>
        <dbReference type="SAM" id="SignalP"/>
    </source>
</evidence>